<dbReference type="EMBL" id="CP002098">
    <property type="protein sequence ID" value="ADM28544.1"/>
    <property type="molecule type" value="Genomic_DNA"/>
</dbReference>
<dbReference type="PANTHER" id="PTHR30483">
    <property type="entry name" value="LEUCINE-SPECIFIC-BINDING PROTEIN"/>
    <property type="match status" value="1"/>
</dbReference>
<keyword evidence="4 5" id="KW-0472">Membrane</keyword>
<accession>E0SS87</accession>
<reference evidence="7 8" key="1">
    <citation type="journal article" date="2010" name="Stand. Genomic Sci.">
        <title>Complete genome sequence of Ignisphaera aggregans type strain (AQ1.S1).</title>
        <authorList>
            <person name="Goker M."/>
            <person name="Held B."/>
            <person name="Lapidus A."/>
            <person name="Nolan M."/>
            <person name="Spring S."/>
            <person name="Yasawong M."/>
            <person name="Lucas S."/>
            <person name="Glavina Del Rio T."/>
            <person name="Tice H."/>
            <person name="Cheng J.F."/>
            <person name="Goodwin L."/>
            <person name="Tapia R."/>
            <person name="Pitluck S."/>
            <person name="Liolios K."/>
            <person name="Ivanova N."/>
            <person name="Mavromatis K."/>
            <person name="Mikhailova N."/>
            <person name="Pati A."/>
            <person name="Chen A."/>
            <person name="Palaniappan K."/>
            <person name="Brambilla E."/>
            <person name="Land M."/>
            <person name="Hauser L."/>
            <person name="Chang Y.J."/>
            <person name="Jeffries C.D."/>
            <person name="Brettin T."/>
            <person name="Detter J.C."/>
            <person name="Han C."/>
            <person name="Rohde M."/>
            <person name="Sikorski J."/>
            <person name="Woyke T."/>
            <person name="Bristow J."/>
            <person name="Eisen J.A."/>
            <person name="Markowitz V."/>
            <person name="Hugenholtz P."/>
            <person name="Kyrpides N.C."/>
            <person name="Klenk H.P."/>
        </authorList>
    </citation>
    <scope>NUCLEOTIDE SEQUENCE [LARGE SCALE GENOMIC DNA]</scope>
    <source>
        <strain evidence="8">DSM 17230 / JCM 13409 / AQ1.S1</strain>
    </source>
</reference>
<dbReference type="PRINTS" id="PR01176">
    <property type="entry name" value="GABABRECEPTR"/>
</dbReference>
<dbReference type="InterPro" id="IPR051010">
    <property type="entry name" value="BCAA_transport"/>
</dbReference>
<dbReference type="Gene3D" id="3.40.50.2300">
    <property type="match status" value="2"/>
</dbReference>
<evidence type="ECO:0000256" key="3">
    <source>
        <dbReference type="ARBA" id="ARBA00022989"/>
    </source>
</evidence>
<keyword evidence="7" id="KW-0675">Receptor</keyword>
<dbReference type="KEGG" id="iag:Igag_1747"/>
<feature type="transmembrane region" description="Helical" evidence="5">
    <location>
        <begin position="7"/>
        <end position="26"/>
    </location>
</feature>
<name>E0SS87_IGNAA</name>
<dbReference type="HOGENOM" id="CLU_027128_5_1_2"/>
<dbReference type="STRING" id="583356.Igag_1747"/>
<feature type="domain" description="Receptor ligand binding region" evidence="6">
    <location>
        <begin position="97"/>
        <end position="434"/>
    </location>
</feature>
<dbReference type="PANTHER" id="PTHR30483:SF40">
    <property type="entry name" value="HISTIDINE KINASE"/>
    <property type="match status" value="1"/>
</dbReference>
<dbReference type="GO" id="GO:0016020">
    <property type="term" value="C:membrane"/>
    <property type="evidence" value="ECO:0007669"/>
    <property type="project" value="UniProtKB-SubCell"/>
</dbReference>
<dbReference type="BioCyc" id="IAGG583356:GHAH-1734-MONOMER"/>
<sequence length="459" mass="49587">MKGLKTPIAIAIAIATLIIGYIAGIFTSSTIFTPSTTTLTITVTSAPTAAATTAQEKTVTVTQTVTISQGGAGLSGEIPIGALLPLTGALATYGQMCQEAFLLAVNDVNEWLKALGKPWRLKPIVEDTAVNPQQALDKLMALHAQGVKVVVGPMASSEVLAIKSYADSNQILVISQSSTAMSLAIPGDFIYRFTAPDSYQAKAIAHIMWLRGIRFVVPIWRGDAWGDGLADYTKREFENICRASGEACGWDSGIRFDPNAKEFSTEVATLASKVQSYADRYGKDKVGVLVISFEEAASIITEALKYPILSEVLWQGSDGTYGTTKFIEEPSIAEFVIKTQFWNTMTAPGESPLRERVRSYIMQKLGSEPIPYAYFTYDAVWAIALAIDHTGSYDGAALRNAIPYVLQYFIGSSGHFVLDENGDRATADYVIGTVAKTSDGKYVWKDIAIFTSAGELKQL</sequence>
<dbReference type="InterPro" id="IPR028082">
    <property type="entry name" value="Peripla_BP_I"/>
</dbReference>
<protein>
    <submittedName>
        <fullName evidence="7">Extracellular ligand-binding receptor</fullName>
    </submittedName>
</protein>
<evidence type="ECO:0000256" key="4">
    <source>
        <dbReference type="ARBA" id="ARBA00023136"/>
    </source>
</evidence>
<organism evidence="7 8">
    <name type="scientific">Ignisphaera aggregans (strain DSM 17230 / JCM 13409 / AQ1.S1)</name>
    <dbReference type="NCBI Taxonomy" id="583356"/>
    <lineage>
        <taxon>Archaea</taxon>
        <taxon>Thermoproteota</taxon>
        <taxon>Thermoprotei</taxon>
        <taxon>Desulfurococcales</taxon>
        <taxon>Desulfurococcaceae</taxon>
        <taxon>Ignisphaera</taxon>
    </lineage>
</organism>
<evidence type="ECO:0000313" key="7">
    <source>
        <dbReference type="EMBL" id="ADM28544.1"/>
    </source>
</evidence>
<evidence type="ECO:0000256" key="5">
    <source>
        <dbReference type="SAM" id="Phobius"/>
    </source>
</evidence>
<proteinExistence type="predicted"/>
<gene>
    <name evidence="7" type="ordered locus">Igag_1747</name>
</gene>
<dbReference type="Proteomes" id="UP000001304">
    <property type="component" value="Chromosome"/>
</dbReference>
<evidence type="ECO:0000256" key="2">
    <source>
        <dbReference type="ARBA" id="ARBA00022692"/>
    </source>
</evidence>
<evidence type="ECO:0000256" key="1">
    <source>
        <dbReference type="ARBA" id="ARBA00004370"/>
    </source>
</evidence>
<dbReference type="Pfam" id="PF01094">
    <property type="entry name" value="ANF_receptor"/>
    <property type="match status" value="1"/>
</dbReference>
<keyword evidence="2 5" id="KW-0812">Transmembrane</keyword>
<evidence type="ECO:0000259" key="6">
    <source>
        <dbReference type="Pfam" id="PF01094"/>
    </source>
</evidence>
<keyword evidence="8" id="KW-1185">Reference proteome</keyword>
<dbReference type="SUPFAM" id="SSF53822">
    <property type="entry name" value="Periplasmic binding protein-like I"/>
    <property type="match status" value="1"/>
</dbReference>
<evidence type="ECO:0000313" key="8">
    <source>
        <dbReference type="Proteomes" id="UP000001304"/>
    </source>
</evidence>
<keyword evidence="3 5" id="KW-1133">Transmembrane helix</keyword>
<dbReference type="AlphaFoldDB" id="E0SS87"/>
<dbReference type="InterPro" id="IPR001828">
    <property type="entry name" value="ANF_lig-bd_rcpt"/>
</dbReference>
<comment type="subcellular location">
    <subcellularLocation>
        <location evidence="1">Membrane</location>
    </subcellularLocation>
</comment>